<comment type="subcellular location">
    <subcellularLocation>
        <location evidence="1">Endomembrane system</location>
        <topology evidence="1">Multi-pass membrane protein</topology>
    </subcellularLocation>
    <subcellularLocation>
        <location evidence="5">Membrane</location>
        <topology evidence="5">Multi-pass membrane protein</topology>
    </subcellularLocation>
</comment>
<evidence type="ECO:0000256" key="2">
    <source>
        <dbReference type="ARBA" id="ARBA00022692"/>
    </source>
</evidence>
<feature type="transmembrane region" description="Helical" evidence="6">
    <location>
        <begin position="119"/>
        <end position="135"/>
    </location>
</feature>
<dbReference type="GO" id="GO:0042773">
    <property type="term" value="P:ATP synthesis coupled electron transport"/>
    <property type="evidence" value="ECO:0007669"/>
    <property type="project" value="InterPro"/>
</dbReference>
<accession>A0A5F1ZRV7</accession>
<feature type="transmembrane region" description="Helical" evidence="6">
    <location>
        <begin position="281"/>
        <end position="302"/>
    </location>
</feature>
<dbReference type="GO" id="GO:0016020">
    <property type="term" value="C:membrane"/>
    <property type="evidence" value="ECO:0007669"/>
    <property type="project" value="UniProtKB-SubCell"/>
</dbReference>
<dbReference type="NCBIfam" id="TIGR01974">
    <property type="entry name" value="NDH_I_L"/>
    <property type="match status" value="1"/>
</dbReference>
<dbReference type="PANTHER" id="PTHR42829:SF2">
    <property type="entry name" value="NADH-UBIQUINONE OXIDOREDUCTASE CHAIN 5"/>
    <property type="match status" value="1"/>
</dbReference>
<dbReference type="OrthoDB" id="9807568at2"/>
<evidence type="ECO:0000256" key="1">
    <source>
        <dbReference type="ARBA" id="ARBA00004127"/>
    </source>
</evidence>
<name>A0A5F1ZRV7_9LEPT</name>
<dbReference type="GO" id="GO:0015990">
    <property type="term" value="P:electron transport coupled proton transport"/>
    <property type="evidence" value="ECO:0007669"/>
    <property type="project" value="TreeGrafter"/>
</dbReference>
<keyword evidence="4 6" id="KW-0472">Membrane</keyword>
<reference evidence="9 12" key="2">
    <citation type="journal article" date="2019" name="PLoS Negl. Trop. Dis.">
        <title>Revisiting the worldwide diversity of Leptospira species in the environment.</title>
        <authorList>
            <person name="Vincent A.T."/>
            <person name="Schiettekatte O."/>
            <person name="Bourhy P."/>
            <person name="Veyrier F.J."/>
            <person name="Picardeau M."/>
        </authorList>
    </citation>
    <scope>NUCLEOTIDE SEQUENCE [LARGE SCALE GENOMIC DNA]</scope>
    <source>
        <strain evidence="10">201702690</strain>
        <strain evidence="9 12">SSW18</strain>
    </source>
</reference>
<dbReference type="AlphaFoldDB" id="A0A5F1ZRV7"/>
<dbReference type="PANTHER" id="PTHR42829">
    <property type="entry name" value="NADH-UBIQUINONE OXIDOREDUCTASE CHAIN 5"/>
    <property type="match status" value="1"/>
</dbReference>
<feature type="transmembrane region" description="Helical" evidence="6">
    <location>
        <begin position="31"/>
        <end position="52"/>
    </location>
</feature>
<evidence type="ECO:0000313" key="10">
    <source>
        <dbReference type="EMBL" id="TGL40518.1"/>
    </source>
</evidence>
<protein>
    <submittedName>
        <fullName evidence="9">NADH-quinone oxidoreductase subunit L</fullName>
    </submittedName>
</protein>
<feature type="transmembrane region" description="Helical" evidence="6">
    <location>
        <begin position="87"/>
        <end position="107"/>
    </location>
</feature>
<dbReference type="InterPro" id="IPR003945">
    <property type="entry name" value="NU5C-like"/>
</dbReference>
<dbReference type="Proteomes" id="UP000297946">
    <property type="component" value="Unassembled WGS sequence"/>
</dbReference>
<dbReference type="GO" id="GO:0012505">
    <property type="term" value="C:endomembrane system"/>
    <property type="evidence" value="ECO:0007669"/>
    <property type="project" value="UniProtKB-SubCell"/>
</dbReference>
<dbReference type="PRINTS" id="PR01435">
    <property type="entry name" value="NPOXDRDTASE5"/>
</dbReference>
<evidence type="ECO:0000256" key="6">
    <source>
        <dbReference type="SAM" id="Phobius"/>
    </source>
</evidence>
<keyword evidence="2 5" id="KW-0812">Transmembrane</keyword>
<feature type="transmembrane region" description="Helical" evidence="6">
    <location>
        <begin position="458"/>
        <end position="475"/>
    </location>
</feature>
<evidence type="ECO:0000256" key="4">
    <source>
        <dbReference type="ARBA" id="ARBA00023136"/>
    </source>
</evidence>
<feature type="transmembrane region" description="Helical" evidence="6">
    <location>
        <begin position="179"/>
        <end position="200"/>
    </location>
</feature>
<dbReference type="GO" id="GO:0003954">
    <property type="term" value="F:NADH dehydrogenase activity"/>
    <property type="evidence" value="ECO:0007669"/>
    <property type="project" value="TreeGrafter"/>
</dbReference>
<feature type="transmembrane region" description="Helical" evidence="6">
    <location>
        <begin position="309"/>
        <end position="331"/>
    </location>
</feature>
<feature type="domain" description="NADH:quinone oxidoreductase/Mrp antiporter transmembrane" evidence="7">
    <location>
        <begin position="136"/>
        <end position="425"/>
    </location>
</feature>
<dbReference type="InterPro" id="IPR001516">
    <property type="entry name" value="Proton_antipo_N"/>
</dbReference>
<evidence type="ECO:0000256" key="3">
    <source>
        <dbReference type="ARBA" id="ARBA00022989"/>
    </source>
</evidence>
<evidence type="ECO:0000259" key="7">
    <source>
        <dbReference type="Pfam" id="PF00361"/>
    </source>
</evidence>
<keyword evidence="11" id="KW-1185">Reference proteome</keyword>
<dbReference type="PRINTS" id="PR01434">
    <property type="entry name" value="NADHDHGNASE5"/>
</dbReference>
<feature type="transmembrane region" description="Helical" evidence="6">
    <location>
        <begin position="212"/>
        <end position="230"/>
    </location>
</feature>
<dbReference type="GO" id="GO:0008137">
    <property type="term" value="F:NADH dehydrogenase (ubiquinone) activity"/>
    <property type="evidence" value="ECO:0007669"/>
    <property type="project" value="InterPro"/>
</dbReference>
<dbReference type="Pfam" id="PF00662">
    <property type="entry name" value="Proton_antipo_N"/>
    <property type="match status" value="1"/>
</dbReference>
<evidence type="ECO:0000256" key="5">
    <source>
        <dbReference type="RuleBase" id="RU000320"/>
    </source>
</evidence>
<dbReference type="Gene3D" id="1.20.5.2700">
    <property type="match status" value="1"/>
</dbReference>
<dbReference type="InterPro" id="IPR018393">
    <property type="entry name" value="NADHpl_OxRdtase_5_subgr"/>
</dbReference>
<dbReference type="Proteomes" id="UP000297273">
    <property type="component" value="Unassembled WGS sequence"/>
</dbReference>
<dbReference type="EMBL" id="RQGC01000007">
    <property type="protein sequence ID" value="TGL40518.1"/>
    <property type="molecule type" value="Genomic_DNA"/>
</dbReference>
<feature type="transmembrane region" description="Helical" evidence="6">
    <location>
        <begin position="520"/>
        <end position="540"/>
    </location>
</feature>
<sequence>MSWEILIPLLVLLPLAGSILNAVFGRFLKGFAGILGTLFSFASFGAGVIAYLQYHPFENQVPQIVNFFPWLEVGGFKVDVAYQVDQLSLFMTLIITGIGSLIHLYSIGYMKGNPGIARFFSYLNLFLFAMLHLVLAENLVVLFFGWEGVGLCSYLLIGFDTHKENAANASIKAFITNRIADLAMIAGIALTYWLAGSVSFTKIAENLPQVKFFQQALPIVAICFFVGAMGKSAQFPFHVWLPDAMAGPTPVSALIHAATMVTAGLFLIARLNYIFVLVPQVGFWIVCIGTFTAFFAATIGVYQNDIKKVLAYSTVSQLGYMFVAMGAGAYVAGLFHLLTHAFFKALLFLGSGSVIHSLHDEQDLRRMGGLKSQMKITWWTFLLGTLAIAGAPPFSGFFSKDLILEKAYFFHPVFFAMGIVTAFLTTFYMFRLTLLAFTGKSRVAPSTHPHESPWTMTVPLVILALGAAFSGYLLVPESLGGGVDVLERYFAPVFAQGVSYSSKLKNASIAVHHLAPGEEIILALCSLGAIALGFGIYWVFFAKKEKLPQDESSYTGWRALPANKYYIDEFFQNVFIGPLSWVSEFLSEVVEKRWIDTVLVGAGKVSGGVASILRRIQTGTVVDYAFLIVLGTVLILSAFLWRGI</sequence>
<gene>
    <name evidence="9" type="ORF">EHO57_15470</name>
    <name evidence="10" type="ORF">EHQ53_11030</name>
</gene>
<keyword evidence="3 6" id="KW-1133">Transmembrane helix</keyword>
<evidence type="ECO:0000313" key="9">
    <source>
        <dbReference type="EMBL" id="TGJ98915.1"/>
    </source>
</evidence>
<dbReference type="Pfam" id="PF00361">
    <property type="entry name" value="Proton_antipo_M"/>
    <property type="match status" value="1"/>
</dbReference>
<dbReference type="RefSeq" id="WP_135645835.1">
    <property type="nucleotide sequence ID" value="NZ_RQER01000010.1"/>
</dbReference>
<feature type="transmembrane region" description="Helical" evidence="6">
    <location>
        <begin position="251"/>
        <end position="275"/>
    </location>
</feature>
<feature type="domain" description="NADH-Ubiquinone oxidoreductase (complex I) chain 5 N-terminal" evidence="8">
    <location>
        <begin position="70"/>
        <end position="120"/>
    </location>
</feature>
<comment type="caution">
    <text evidence="9">The sequence shown here is derived from an EMBL/GenBank/DDBJ whole genome shotgun (WGS) entry which is preliminary data.</text>
</comment>
<organism evidence="9 12">
    <name type="scientific">Leptospira langatensis</name>
    <dbReference type="NCBI Taxonomy" id="2484983"/>
    <lineage>
        <taxon>Bacteria</taxon>
        <taxon>Pseudomonadati</taxon>
        <taxon>Spirochaetota</taxon>
        <taxon>Spirochaetia</taxon>
        <taxon>Leptospirales</taxon>
        <taxon>Leptospiraceae</taxon>
        <taxon>Leptospira</taxon>
    </lineage>
</organism>
<dbReference type="EMBL" id="RQER01000010">
    <property type="protein sequence ID" value="TGJ98915.1"/>
    <property type="molecule type" value="Genomic_DNA"/>
</dbReference>
<feature type="transmembrane region" description="Helical" evidence="6">
    <location>
        <begin position="376"/>
        <end position="394"/>
    </location>
</feature>
<evidence type="ECO:0000313" key="11">
    <source>
        <dbReference type="Proteomes" id="UP000297273"/>
    </source>
</evidence>
<dbReference type="NCBIfam" id="NF005141">
    <property type="entry name" value="PRK06590.1"/>
    <property type="match status" value="1"/>
</dbReference>
<proteinExistence type="predicted"/>
<reference evidence="10" key="1">
    <citation type="submission" date="2018-10" db="EMBL/GenBank/DDBJ databases">
        <authorList>
            <person name="Vincent A.T."/>
            <person name="Schiettekatte O."/>
            <person name="Bourhy P."/>
            <person name="Veyrier F.J."/>
            <person name="Picardeau M."/>
        </authorList>
    </citation>
    <scope>NUCLEOTIDE SEQUENCE</scope>
    <source>
        <strain evidence="10">201702690</strain>
    </source>
</reference>
<feature type="transmembrane region" description="Helical" evidence="6">
    <location>
        <begin position="621"/>
        <end position="641"/>
    </location>
</feature>
<dbReference type="InterPro" id="IPR001750">
    <property type="entry name" value="ND/Mrp_TM"/>
</dbReference>
<evidence type="ECO:0000259" key="8">
    <source>
        <dbReference type="Pfam" id="PF00662"/>
    </source>
</evidence>
<feature type="transmembrane region" description="Helical" evidence="6">
    <location>
        <begin position="414"/>
        <end position="437"/>
    </location>
</feature>
<feature type="transmembrane region" description="Helical" evidence="6">
    <location>
        <begin position="6"/>
        <end position="24"/>
    </location>
</feature>
<evidence type="ECO:0000313" key="12">
    <source>
        <dbReference type="Proteomes" id="UP000297946"/>
    </source>
</evidence>